<dbReference type="GO" id="GO:0003746">
    <property type="term" value="F:translation elongation factor activity"/>
    <property type="evidence" value="ECO:0007669"/>
    <property type="project" value="UniProtKB-KW"/>
</dbReference>
<dbReference type="InterPro" id="IPR014717">
    <property type="entry name" value="Transl_elong_EF1B/ribsomal_bS6"/>
</dbReference>
<keyword evidence="4" id="KW-0648">Protein biosynthesis</keyword>
<accession>A0AAW1NLA3</accession>
<dbReference type="InterPro" id="IPR049720">
    <property type="entry name" value="EF1B_bsu/dsu"/>
</dbReference>
<dbReference type="FunFam" id="3.30.70.60:FF:000001">
    <property type="entry name" value="Elongation factor 1-beta 1 like"/>
    <property type="match status" value="1"/>
</dbReference>
<keyword evidence="8" id="KW-1185">Reference proteome</keyword>
<name>A0AAW1NLA3_9CHLO</name>
<dbReference type="GO" id="GO:0005853">
    <property type="term" value="C:eukaryotic translation elongation factor 1 complex"/>
    <property type="evidence" value="ECO:0007669"/>
    <property type="project" value="InterPro"/>
</dbReference>
<dbReference type="SUPFAM" id="SSF47616">
    <property type="entry name" value="GST C-terminal domain-like"/>
    <property type="match status" value="1"/>
</dbReference>
<protein>
    <recommendedName>
        <fullName evidence="6">Translation elongation factor EF1B beta/delta subunit guanine nucleotide exchange domain-containing protein</fullName>
    </recommendedName>
</protein>
<comment type="caution">
    <text evidence="7">The sequence shown here is derived from an EMBL/GenBank/DDBJ whole genome shotgun (WGS) entry which is preliminary data.</text>
</comment>
<evidence type="ECO:0000256" key="4">
    <source>
        <dbReference type="ARBA" id="ARBA00022917"/>
    </source>
</evidence>
<dbReference type="Proteomes" id="UP001465755">
    <property type="component" value="Unassembled WGS sequence"/>
</dbReference>
<organism evidence="7 8">
    <name type="scientific">Symbiochloris irregularis</name>
    <dbReference type="NCBI Taxonomy" id="706552"/>
    <lineage>
        <taxon>Eukaryota</taxon>
        <taxon>Viridiplantae</taxon>
        <taxon>Chlorophyta</taxon>
        <taxon>core chlorophytes</taxon>
        <taxon>Trebouxiophyceae</taxon>
        <taxon>Trebouxiales</taxon>
        <taxon>Trebouxiaceae</taxon>
        <taxon>Symbiochloris</taxon>
    </lineage>
</organism>
<evidence type="ECO:0000313" key="8">
    <source>
        <dbReference type="Proteomes" id="UP001465755"/>
    </source>
</evidence>
<dbReference type="EMBL" id="JALJOQ010000291">
    <property type="protein sequence ID" value="KAK9785783.1"/>
    <property type="molecule type" value="Genomic_DNA"/>
</dbReference>
<dbReference type="InterPro" id="IPR036219">
    <property type="entry name" value="eEF-1beta-like_sf"/>
</dbReference>
<comment type="subunit">
    <text evidence="2">EF-1 is composed of 4 subunits: alpha, beta (1B-alpha=beta'), delta (1B-beta), and gamma (1B-gamma).</text>
</comment>
<evidence type="ECO:0000256" key="1">
    <source>
        <dbReference type="ARBA" id="ARBA00007411"/>
    </source>
</evidence>
<feature type="domain" description="Translation elongation factor EF1B beta/delta subunit guanine nucleotide exchange" evidence="6">
    <location>
        <begin position="173"/>
        <end position="263"/>
    </location>
</feature>
<comment type="similarity">
    <text evidence="1">Belongs to the EF-1-beta/EF-1-delta family.</text>
</comment>
<dbReference type="CDD" id="cd00292">
    <property type="entry name" value="EF1B"/>
    <property type="match status" value="1"/>
</dbReference>
<reference evidence="7 8" key="1">
    <citation type="journal article" date="2024" name="Nat. Commun.">
        <title>Phylogenomics reveals the evolutionary origins of lichenization in chlorophyte algae.</title>
        <authorList>
            <person name="Puginier C."/>
            <person name="Libourel C."/>
            <person name="Otte J."/>
            <person name="Skaloud P."/>
            <person name="Haon M."/>
            <person name="Grisel S."/>
            <person name="Petersen M."/>
            <person name="Berrin J.G."/>
            <person name="Delaux P.M."/>
            <person name="Dal Grande F."/>
            <person name="Keller J."/>
        </authorList>
    </citation>
    <scope>NUCLEOTIDE SEQUENCE [LARGE SCALE GENOMIC DNA]</scope>
    <source>
        <strain evidence="7 8">SAG 2036</strain>
    </source>
</reference>
<proteinExistence type="inferred from homology"/>
<dbReference type="PROSITE" id="PS00824">
    <property type="entry name" value="EF1BD_1"/>
    <property type="match status" value="1"/>
</dbReference>
<dbReference type="SMART" id="SM00888">
    <property type="entry name" value="EF1_GNE"/>
    <property type="match status" value="1"/>
</dbReference>
<dbReference type="Gene3D" id="3.30.70.60">
    <property type="match status" value="1"/>
</dbReference>
<evidence type="ECO:0000259" key="6">
    <source>
        <dbReference type="SMART" id="SM00888"/>
    </source>
</evidence>
<dbReference type="Pfam" id="PF00736">
    <property type="entry name" value="EF1_GNE"/>
    <property type="match status" value="1"/>
</dbReference>
<feature type="region of interest" description="Disordered" evidence="5">
    <location>
        <begin position="112"/>
        <end position="138"/>
    </location>
</feature>
<feature type="compositionally biased region" description="Acidic residues" evidence="5">
    <location>
        <begin position="121"/>
        <end position="138"/>
    </location>
</feature>
<keyword evidence="3" id="KW-0251">Elongation factor</keyword>
<evidence type="ECO:0000313" key="7">
    <source>
        <dbReference type="EMBL" id="KAK9785783.1"/>
    </source>
</evidence>
<dbReference type="InterPro" id="IPR036282">
    <property type="entry name" value="Glutathione-S-Trfase_C_sf"/>
</dbReference>
<dbReference type="InterPro" id="IPR001326">
    <property type="entry name" value="Transl_elong_EF1B_B/D_CS"/>
</dbReference>
<dbReference type="SUPFAM" id="SSF54984">
    <property type="entry name" value="eEF-1beta-like"/>
    <property type="match status" value="1"/>
</dbReference>
<dbReference type="GO" id="GO:0005085">
    <property type="term" value="F:guanyl-nucleotide exchange factor activity"/>
    <property type="evidence" value="ECO:0007669"/>
    <property type="project" value="TreeGrafter"/>
</dbReference>
<dbReference type="AlphaFoldDB" id="A0AAW1NLA3"/>
<dbReference type="PANTHER" id="PTHR11595:SF21">
    <property type="entry name" value="ELONGATION FACTOR 1-BETA"/>
    <property type="match status" value="1"/>
</dbReference>
<dbReference type="InterPro" id="IPR014038">
    <property type="entry name" value="EF1B_bsu/dsu_GNE"/>
</dbReference>
<evidence type="ECO:0000256" key="2">
    <source>
        <dbReference type="ARBA" id="ARBA00011606"/>
    </source>
</evidence>
<dbReference type="GO" id="GO:0005829">
    <property type="term" value="C:cytosol"/>
    <property type="evidence" value="ECO:0007669"/>
    <property type="project" value="TreeGrafter"/>
</dbReference>
<evidence type="ECO:0000256" key="5">
    <source>
        <dbReference type="SAM" id="MobiDB-lite"/>
    </source>
</evidence>
<dbReference type="PANTHER" id="PTHR11595">
    <property type="entry name" value="EF-HAND AND COILED-COIL DOMAIN-CONTAINING FAMILY MEMBER"/>
    <property type="match status" value="1"/>
</dbReference>
<dbReference type="Gene3D" id="1.20.1050.130">
    <property type="match status" value="1"/>
</dbReference>
<sequence>MASFSDLSGSSGLGELDSYLLTRSYISGYQASRDDLSVFSALSSAPSSDKHPNAARWYSHIAALLGKSFPGKAVGVKIAGSAASGASGATSSATSGASASTAVKGAPLAVQEAATPAAKADDDDDEVLSDLDDDDDDDDMDLFGEVTEEEKAARQKVIEAAKKRGAEKAKLTKSMIVLDVKPWDDTTDLKAMEDEVRAIKKDGLLWGACKLVPVGYGIRKMQITAVIEDAKVESMDAIIEEELVRDGESDNIQSIDVVSFNKL</sequence>
<evidence type="ECO:0000256" key="3">
    <source>
        <dbReference type="ARBA" id="ARBA00022768"/>
    </source>
</evidence>
<gene>
    <name evidence="7" type="ORF">WJX73_009286</name>
</gene>